<dbReference type="InterPro" id="IPR014284">
    <property type="entry name" value="RNA_pol_sigma-70_dom"/>
</dbReference>
<dbReference type="AlphaFoldDB" id="A0A5E5P4J0"/>
<dbReference type="InterPro" id="IPR007627">
    <property type="entry name" value="RNA_pol_sigma70_r2"/>
</dbReference>
<dbReference type="Gene3D" id="1.10.1740.10">
    <property type="match status" value="1"/>
</dbReference>
<dbReference type="Proteomes" id="UP000364291">
    <property type="component" value="Unassembled WGS sequence"/>
</dbReference>
<feature type="domain" description="RNA polymerase sigma-70 region 2" evidence="8">
    <location>
        <begin position="43"/>
        <end position="105"/>
    </location>
</feature>
<evidence type="ECO:0000313" key="11">
    <source>
        <dbReference type="Proteomes" id="UP000364291"/>
    </source>
</evidence>
<keyword evidence="5 6" id="KW-0804">Transcription</keyword>
<sequence>MSQLRRQTDLLGHCDARLREAPVTDADKPGAQAPGRFEALALPHLDAAYNLARWLSGSASDADDIVQEAYLRALRFFDGFRGENARAWLLAIVRNTWLTEWRRRSDAADGTPFDEATHGLHGDASLPGWDDTGPGDPEMLAVRRDERALVRDALATLPVVFREVLVLREMEDMSYREIETIVGVPAGTVMSRLARGRQMLAAAVRAAQDAAHKPAAVTSNEPNVPNAPSAQITHLARLPLDGTTRGGRDE</sequence>
<feature type="region of interest" description="Disordered" evidence="7">
    <location>
        <begin position="108"/>
        <end position="133"/>
    </location>
</feature>
<dbReference type="Pfam" id="PF08281">
    <property type="entry name" value="Sigma70_r4_2"/>
    <property type="match status" value="1"/>
</dbReference>
<evidence type="ECO:0000259" key="9">
    <source>
        <dbReference type="Pfam" id="PF08281"/>
    </source>
</evidence>
<dbReference type="GO" id="GO:0006352">
    <property type="term" value="P:DNA-templated transcription initiation"/>
    <property type="evidence" value="ECO:0007669"/>
    <property type="project" value="InterPro"/>
</dbReference>
<name>A0A5E5P4J0_9BURK</name>
<dbReference type="PANTHER" id="PTHR43133">
    <property type="entry name" value="RNA POLYMERASE ECF-TYPE SIGMA FACTO"/>
    <property type="match status" value="1"/>
</dbReference>
<evidence type="ECO:0000256" key="2">
    <source>
        <dbReference type="ARBA" id="ARBA00023015"/>
    </source>
</evidence>
<feature type="domain" description="RNA polymerase sigma factor 70 region 4 type 2" evidence="9">
    <location>
        <begin position="149"/>
        <end position="200"/>
    </location>
</feature>
<comment type="similarity">
    <text evidence="1 6">Belongs to the sigma-70 factor family. ECF subfamily.</text>
</comment>
<proteinExistence type="inferred from homology"/>
<dbReference type="GO" id="GO:0003677">
    <property type="term" value="F:DNA binding"/>
    <property type="evidence" value="ECO:0007669"/>
    <property type="project" value="UniProtKB-KW"/>
</dbReference>
<dbReference type="Pfam" id="PF04542">
    <property type="entry name" value="Sigma70_r2"/>
    <property type="match status" value="1"/>
</dbReference>
<evidence type="ECO:0000259" key="8">
    <source>
        <dbReference type="Pfam" id="PF04542"/>
    </source>
</evidence>
<keyword evidence="3 6" id="KW-0731">Sigma factor</keyword>
<dbReference type="RefSeq" id="WP_094069025.1">
    <property type="nucleotide sequence ID" value="NZ_CABPSX010000004.1"/>
</dbReference>
<dbReference type="InterPro" id="IPR013249">
    <property type="entry name" value="RNA_pol_sigma70_r4_t2"/>
</dbReference>
<dbReference type="GO" id="GO:0016987">
    <property type="term" value="F:sigma factor activity"/>
    <property type="evidence" value="ECO:0007669"/>
    <property type="project" value="UniProtKB-KW"/>
</dbReference>
<dbReference type="NCBIfam" id="TIGR02937">
    <property type="entry name" value="sigma70-ECF"/>
    <property type="match status" value="1"/>
</dbReference>
<dbReference type="EMBL" id="CABPSX010000004">
    <property type="protein sequence ID" value="VVG71270.1"/>
    <property type="molecule type" value="Genomic_DNA"/>
</dbReference>
<reference evidence="10 11" key="1">
    <citation type="submission" date="2019-08" db="EMBL/GenBank/DDBJ databases">
        <authorList>
            <person name="Peeters C."/>
        </authorList>
    </citation>
    <scope>NUCLEOTIDE SEQUENCE [LARGE SCALE GENOMIC DNA]</scope>
    <source>
        <strain evidence="10 11">LMG 18089</strain>
    </source>
</reference>
<dbReference type="Gene3D" id="1.10.10.10">
    <property type="entry name" value="Winged helix-like DNA-binding domain superfamily/Winged helix DNA-binding domain"/>
    <property type="match status" value="1"/>
</dbReference>
<keyword evidence="4 6" id="KW-0238">DNA-binding</keyword>
<dbReference type="InterPro" id="IPR039425">
    <property type="entry name" value="RNA_pol_sigma-70-like"/>
</dbReference>
<dbReference type="InterPro" id="IPR036388">
    <property type="entry name" value="WH-like_DNA-bd_sf"/>
</dbReference>
<accession>A0A5E5P4J0</accession>
<organism evidence="10 11">
    <name type="scientific">Pandoraea apista</name>
    <dbReference type="NCBI Taxonomy" id="93218"/>
    <lineage>
        <taxon>Bacteria</taxon>
        <taxon>Pseudomonadati</taxon>
        <taxon>Pseudomonadota</taxon>
        <taxon>Betaproteobacteria</taxon>
        <taxon>Burkholderiales</taxon>
        <taxon>Burkholderiaceae</taxon>
        <taxon>Pandoraea</taxon>
    </lineage>
</organism>
<evidence type="ECO:0000256" key="1">
    <source>
        <dbReference type="ARBA" id="ARBA00010641"/>
    </source>
</evidence>
<dbReference type="SUPFAM" id="SSF88946">
    <property type="entry name" value="Sigma2 domain of RNA polymerase sigma factors"/>
    <property type="match status" value="1"/>
</dbReference>
<dbReference type="InterPro" id="IPR000838">
    <property type="entry name" value="RNA_pol_sigma70_ECF_CS"/>
</dbReference>
<gene>
    <name evidence="10" type="ORF">PAP18089_02245</name>
</gene>
<dbReference type="InterPro" id="IPR013325">
    <property type="entry name" value="RNA_pol_sigma_r2"/>
</dbReference>
<dbReference type="OrthoDB" id="9797134at2"/>
<dbReference type="SUPFAM" id="SSF88659">
    <property type="entry name" value="Sigma3 and sigma4 domains of RNA polymerase sigma factors"/>
    <property type="match status" value="1"/>
</dbReference>
<dbReference type="InterPro" id="IPR013324">
    <property type="entry name" value="RNA_pol_sigma_r3/r4-like"/>
</dbReference>
<evidence type="ECO:0000256" key="6">
    <source>
        <dbReference type="RuleBase" id="RU000716"/>
    </source>
</evidence>
<dbReference type="PROSITE" id="PS01063">
    <property type="entry name" value="SIGMA70_ECF"/>
    <property type="match status" value="1"/>
</dbReference>
<protein>
    <recommendedName>
        <fullName evidence="6">RNA polymerase sigma factor</fullName>
    </recommendedName>
</protein>
<evidence type="ECO:0000256" key="3">
    <source>
        <dbReference type="ARBA" id="ARBA00023082"/>
    </source>
</evidence>
<evidence type="ECO:0000256" key="7">
    <source>
        <dbReference type="SAM" id="MobiDB-lite"/>
    </source>
</evidence>
<evidence type="ECO:0000256" key="4">
    <source>
        <dbReference type="ARBA" id="ARBA00023125"/>
    </source>
</evidence>
<evidence type="ECO:0000313" key="10">
    <source>
        <dbReference type="EMBL" id="VVG71270.1"/>
    </source>
</evidence>
<evidence type="ECO:0000256" key="5">
    <source>
        <dbReference type="ARBA" id="ARBA00023163"/>
    </source>
</evidence>
<dbReference type="CDD" id="cd06171">
    <property type="entry name" value="Sigma70_r4"/>
    <property type="match status" value="1"/>
</dbReference>
<keyword evidence="2 6" id="KW-0805">Transcription regulation</keyword>
<dbReference type="NCBIfam" id="NF009185">
    <property type="entry name" value="PRK12533.1"/>
    <property type="match status" value="1"/>
</dbReference>
<dbReference type="PANTHER" id="PTHR43133:SF25">
    <property type="entry name" value="RNA POLYMERASE SIGMA FACTOR RFAY-RELATED"/>
    <property type="match status" value="1"/>
</dbReference>